<name>A0ABS3WDH4_9BACL</name>
<evidence type="ECO:0008006" key="4">
    <source>
        <dbReference type="Google" id="ProtNLM"/>
    </source>
</evidence>
<dbReference type="RefSeq" id="WP_208849154.1">
    <property type="nucleotide sequence ID" value="NZ_JAGGDJ010000017.1"/>
</dbReference>
<dbReference type="NCBIfam" id="NF047773">
    <property type="entry name" value="phas_rel_Lepto"/>
    <property type="match status" value="1"/>
</dbReference>
<proteinExistence type="predicted"/>
<gene>
    <name evidence="2" type="ORF">I8J29_19340</name>
</gene>
<dbReference type="EMBL" id="JAGGDJ010000017">
    <property type="protein sequence ID" value="MBO7746370.1"/>
    <property type="molecule type" value="Genomic_DNA"/>
</dbReference>
<sequence length="104" mass="11546">MKDTIGKAISLGLGLALAGKEQVEKTFDELVKKGEIGKAESKALVEELLVKGEELRQQAETMARERVQAILGEREGKYATKADIARIEIRLDALERERKNPTEP</sequence>
<protein>
    <recommendedName>
        <fullName evidence="4">Polyhydroxyalkanoate synthesis regulator phasin</fullName>
    </recommendedName>
</protein>
<feature type="coiled-coil region" evidence="1">
    <location>
        <begin position="45"/>
        <end position="97"/>
    </location>
</feature>
<dbReference type="Proteomes" id="UP000670947">
    <property type="component" value="Unassembled WGS sequence"/>
</dbReference>
<accession>A0ABS3WDH4</accession>
<comment type="caution">
    <text evidence="2">The sequence shown here is derived from an EMBL/GenBank/DDBJ whole genome shotgun (WGS) entry which is preliminary data.</text>
</comment>
<evidence type="ECO:0000313" key="2">
    <source>
        <dbReference type="EMBL" id="MBO7746370.1"/>
    </source>
</evidence>
<keyword evidence="3" id="KW-1185">Reference proteome</keyword>
<organism evidence="2 3">
    <name type="scientific">Paenibacillus artemisiicola</name>
    <dbReference type="NCBI Taxonomy" id="1172618"/>
    <lineage>
        <taxon>Bacteria</taxon>
        <taxon>Bacillati</taxon>
        <taxon>Bacillota</taxon>
        <taxon>Bacilli</taxon>
        <taxon>Bacillales</taxon>
        <taxon>Paenibacillaceae</taxon>
        <taxon>Paenibacillus</taxon>
    </lineage>
</organism>
<reference evidence="2 3" key="1">
    <citation type="submission" date="2021-03" db="EMBL/GenBank/DDBJ databases">
        <title>Paenibacillus artemisicola MWE-103 whole genome sequence.</title>
        <authorList>
            <person name="Ham Y.J."/>
        </authorList>
    </citation>
    <scope>NUCLEOTIDE SEQUENCE [LARGE SCALE GENOMIC DNA]</scope>
    <source>
        <strain evidence="2 3">MWE-103</strain>
    </source>
</reference>
<evidence type="ECO:0000313" key="3">
    <source>
        <dbReference type="Proteomes" id="UP000670947"/>
    </source>
</evidence>
<evidence type="ECO:0000256" key="1">
    <source>
        <dbReference type="SAM" id="Coils"/>
    </source>
</evidence>
<keyword evidence="1" id="KW-0175">Coiled coil</keyword>